<proteinExistence type="predicted"/>
<keyword evidence="3" id="KW-1185">Reference proteome</keyword>
<sequence>MNLPKPIWILLGIWETLRILLLWYVVLTANLIYGTLSPVVLAVFAAPQAGLLAGAFFYGLVPTSSRQESRSTSRTGRHFFPIFIIGKLATTASLAVLVLLWVQGLRTGTVVPDSESALFLFRSLGLLGFDLIILVALPLAASRGRTEPQANR</sequence>
<dbReference type="EMBL" id="JNUP01000064">
    <property type="protein sequence ID" value="KGE71973.1"/>
    <property type="molecule type" value="Genomic_DNA"/>
</dbReference>
<accession>A0A098QX37</accession>
<dbReference type="RefSeq" id="WP_037547877.1">
    <property type="nucleotide sequence ID" value="NZ_JNUP01000064.1"/>
</dbReference>
<name>A0A098QX37_9SPIO</name>
<evidence type="ECO:0000313" key="3">
    <source>
        <dbReference type="Proteomes" id="UP000029692"/>
    </source>
</evidence>
<evidence type="ECO:0000256" key="1">
    <source>
        <dbReference type="SAM" id="Phobius"/>
    </source>
</evidence>
<keyword evidence="1" id="KW-0472">Membrane</keyword>
<reference evidence="2 3" key="1">
    <citation type="submission" date="2014-05" db="EMBL/GenBank/DDBJ databases">
        <title>De novo Genome Sequence of Spirocheata sp.</title>
        <authorList>
            <person name="Shivani Y."/>
            <person name="Subhash Y."/>
            <person name="Tushar L."/>
            <person name="Sasikala C."/>
            <person name="Ramana C.V."/>
        </authorList>
    </citation>
    <scope>NUCLEOTIDE SEQUENCE [LARGE SCALE GENOMIC DNA]</scope>
    <source>
        <strain evidence="2 3">JC230</strain>
    </source>
</reference>
<dbReference type="Proteomes" id="UP000029692">
    <property type="component" value="Unassembled WGS sequence"/>
</dbReference>
<feature type="transmembrane region" description="Helical" evidence="1">
    <location>
        <begin position="123"/>
        <end position="142"/>
    </location>
</feature>
<keyword evidence="1" id="KW-0812">Transmembrane</keyword>
<protein>
    <submittedName>
        <fullName evidence="2">Uncharacterized protein</fullName>
    </submittedName>
</protein>
<feature type="transmembrane region" description="Helical" evidence="1">
    <location>
        <begin position="82"/>
        <end position="103"/>
    </location>
</feature>
<keyword evidence="1" id="KW-1133">Transmembrane helix</keyword>
<evidence type="ECO:0000313" key="2">
    <source>
        <dbReference type="EMBL" id="KGE71973.1"/>
    </source>
</evidence>
<organism evidence="2 3">
    <name type="scientific">Spirochaeta lutea</name>
    <dbReference type="NCBI Taxonomy" id="1480694"/>
    <lineage>
        <taxon>Bacteria</taxon>
        <taxon>Pseudomonadati</taxon>
        <taxon>Spirochaetota</taxon>
        <taxon>Spirochaetia</taxon>
        <taxon>Spirochaetales</taxon>
        <taxon>Spirochaetaceae</taxon>
        <taxon>Spirochaeta</taxon>
    </lineage>
</organism>
<feature type="transmembrane region" description="Helical" evidence="1">
    <location>
        <begin position="7"/>
        <end position="33"/>
    </location>
</feature>
<comment type="caution">
    <text evidence="2">The sequence shown here is derived from an EMBL/GenBank/DDBJ whole genome shotgun (WGS) entry which is preliminary data.</text>
</comment>
<feature type="transmembrane region" description="Helical" evidence="1">
    <location>
        <begin position="39"/>
        <end position="61"/>
    </location>
</feature>
<dbReference type="STRING" id="1480694.DC28_09280"/>
<dbReference type="AlphaFoldDB" id="A0A098QX37"/>
<gene>
    <name evidence="2" type="ORF">DC28_09280</name>
</gene>